<dbReference type="PROSITE" id="PS00786">
    <property type="entry name" value="5_NUCLEOTIDASE_2"/>
    <property type="match status" value="1"/>
</dbReference>
<dbReference type="RefSeq" id="WP_160583810.1">
    <property type="nucleotide sequence ID" value="NZ_QQRD01000001.1"/>
</dbReference>
<dbReference type="SUPFAM" id="SSF55816">
    <property type="entry name" value="5'-nucleotidase (syn. UDP-sugar hydrolase), C-terminal domain"/>
    <property type="match status" value="1"/>
</dbReference>
<dbReference type="GO" id="GO:0046872">
    <property type="term" value="F:metal ion binding"/>
    <property type="evidence" value="ECO:0007669"/>
    <property type="project" value="InterPro"/>
</dbReference>
<dbReference type="InterPro" id="IPR004843">
    <property type="entry name" value="Calcineurin-like_PHP"/>
</dbReference>
<dbReference type="SUPFAM" id="SSF56300">
    <property type="entry name" value="Metallo-dependent phosphatases"/>
    <property type="match status" value="1"/>
</dbReference>
<comment type="caution">
    <text evidence="5">The sequence shown here is derived from an EMBL/GenBank/DDBJ whole genome shotgun (WGS) entry which is preliminary data.</text>
</comment>
<comment type="similarity">
    <text evidence="2">Belongs to the 5'-nucleotidase family.</text>
</comment>
<dbReference type="InterPro" id="IPR006179">
    <property type="entry name" value="5_nucleotidase/apyrase"/>
</dbReference>
<accession>A0AAW9XAD5</accession>
<keyword evidence="2" id="KW-0378">Hydrolase</keyword>
<evidence type="ECO:0000313" key="5">
    <source>
        <dbReference type="EMBL" id="MXR56652.1"/>
    </source>
</evidence>
<dbReference type="InterPro" id="IPR006146">
    <property type="entry name" value="5'-Nucleotdase_CS"/>
</dbReference>
<dbReference type="CDD" id="cd00845">
    <property type="entry name" value="MPP_UshA_N_like"/>
    <property type="match status" value="1"/>
</dbReference>
<dbReference type="GO" id="GO:0009166">
    <property type="term" value="P:nucleotide catabolic process"/>
    <property type="evidence" value="ECO:0007669"/>
    <property type="project" value="InterPro"/>
</dbReference>
<dbReference type="GO" id="GO:0000166">
    <property type="term" value="F:nucleotide binding"/>
    <property type="evidence" value="ECO:0007669"/>
    <property type="project" value="UniProtKB-KW"/>
</dbReference>
<dbReference type="PANTHER" id="PTHR11575">
    <property type="entry name" value="5'-NUCLEOTIDASE-RELATED"/>
    <property type="match status" value="1"/>
</dbReference>
<dbReference type="PANTHER" id="PTHR11575:SF24">
    <property type="entry name" value="5'-NUCLEOTIDASE"/>
    <property type="match status" value="1"/>
</dbReference>
<dbReference type="GO" id="GO:0016788">
    <property type="term" value="F:hydrolase activity, acting on ester bonds"/>
    <property type="evidence" value="ECO:0007669"/>
    <property type="project" value="InterPro"/>
</dbReference>
<evidence type="ECO:0000256" key="1">
    <source>
        <dbReference type="ARBA" id="ARBA00022729"/>
    </source>
</evidence>
<evidence type="ECO:0000259" key="3">
    <source>
        <dbReference type="Pfam" id="PF00149"/>
    </source>
</evidence>
<dbReference type="InterPro" id="IPR036907">
    <property type="entry name" value="5'-Nucleotdase_C_sf"/>
</dbReference>
<dbReference type="PROSITE" id="PS51257">
    <property type="entry name" value="PROKAR_LIPOPROTEIN"/>
    <property type="match status" value="1"/>
</dbReference>
<dbReference type="Gene3D" id="3.60.21.10">
    <property type="match status" value="1"/>
</dbReference>
<proteinExistence type="inferred from homology"/>
<dbReference type="InterPro" id="IPR029052">
    <property type="entry name" value="Metallo-depent_PP-like"/>
</dbReference>
<dbReference type="Pfam" id="PF00149">
    <property type="entry name" value="Metallophos"/>
    <property type="match status" value="1"/>
</dbReference>
<dbReference type="Gene3D" id="3.90.780.10">
    <property type="entry name" value="5'-Nucleotidase, C-terminal domain"/>
    <property type="match status" value="1"/>
</dbReference>
<feature type="domain" description="Calcineurin-like phosphoesterase" evidence="3">
    <location>
        <begin position="116"/>
        <end position="358"/>
    </location>
</feature>
<dbReference type="EMBL" id="QQRD01000001">
    <property type="protein sequence ID" value="MXR56652.1"/>
    <property type="molecule type" value="Genomic_DNA"/>
</dbReference>
<organism evidence="5 6">
    <name type="scientific">Mesomycoplasma flocculare</name>
    <name type="common">Mycoplasma flocculare</name>
    <dbReference type="NCBI Taxonomy" id="2128"/>
    <lineage>
        <taxon>Bacteria</taxon>
        <taxon>Bacillati</taxon>
        <taxon>Mycoplasmatota</taxon>
        <taxon>Mycoplasmoidales</taxon>
        <taxon>Metamycoplasmataceae</taxon>
        <taxon>Mesomycoplasma</taxon>
    </lineage>
</organism>
<dbReference type="InterPro" id="IPR008334">
    <property type="entry name" value="5'-Nucleotdase_C"/>
</dbReference>
<name>A0AAW9XAD5_MESFC</name>
<keyword evidence="1" id="KW-0732">Signal</keyword>
<evidence type="ECO:0000256" key="2">
    <source>
        <dbReference type="RuleBase" id="RU362119"/>
    </source>
</evidence>
<dbReference type="AlphaFoldDB" id="A0AAW9XAD5"/>
<dbReference type="Proteomes" id="UP001193441">
    <property type="component" value="Unassembled WGS sequence"/>
</dbReference>
<protein>
    <submittedName>
        <fullName evidence="5">Bifunctional metallophosphatase/5'-nucleotidase</fullName>
    </submittedName>
</protein>
<reference evidence="5" key="1">
    <citation type="submission" date="2018-07" db="EMBL/GenBank/DDBJ databases">
        <title>Genetic characterization of Mycoplasma hyopneumoniae, M. hyorhinis and M. flocculare isolates through whole genome sequencing analysis: comparative analysis of sequence types and putative genes involved in virulence.</title>
        <authorList>
            <person name="Fourour S."/>
            <person name="Lucas P."/>
            <person name="Touzain F."/>
            <person name="Tocqueville V."/>
            <person name="Kempf I."/>
            <person name="Marois-Crehan C."/>
        </authorList>
    </citation>
    <scope>NUCLEOTIDE SEQUENCE</scope>
    <source>
        <strain evidence="5">MF22</strain>
    </source>
</reference>
<evidence type="ECO:0000259" key="4">
    <source>
        <dbReference type="Pfam" id="PF02872"/>
    </source>
</evidence>
<gene>
    <name evidence="5" type="ORF">DR094_01415</name>
</gene>
<evidence type="ECO:0000313" key="6">
    <source>
        <dbReference type="Proteomes" id="UP001193441"/>
    </source>
</evidence>
<keyword evidence="2" id="KW-0547">Nucleotide-binding</keyword>
<feature type="domain" description="5'-Nucleotidase C-terminal" evidence="4">
    <location>
        <begin position="460"/>
        <end position="627"/>
    </location>
</feature>
<sequence>MKKNFLLTFSTFTTFAITIPLIVSCKNEIIITSETSSQIRDEYFNTVKLYSDNLKEFQEKIKTIRKTKPNSDTDEIVGIINKAQAKIDPLINKANFLFTKLHELEKKENSRFKTVKIFHTNDEHGRLEFDDGKYNNYSGMDKTGQYLKRFNKDLLLSAGDLIQGLPLSDTDKGKTISKIAKYSGYDSVAIGNHEFDYGIRHILDLDKEAAKEEFTRSMPFISANIYWREPQEAELKKVAENVKNNRPSQFKKGQRVFQPYKIKELSNGLKVAIIGLTTPDTKITSHPKNSFWVEFKDPVSETRKAINEIKEKDPSISFIIATTHLGTGRTKQEWTSDWLAKDTGQGLDLIIDGHSHTYIEIHKPNKDKNVWVTQTEAYAKWLGDIDLVFDTKTGQIIKIVQSLRDINQINIVTKDLASYWISELKKIYGKENEVKVFDSPGVFEHIQTIDIEKTPYWIGRLKPTSLGMMTADAIAWDFAKVAKEQVLDVQKDKEIITLDNSLGLVNGGGLRTNLNKGPITKGDILGLSPFGNRIVTIKLKGEILKKALEYGLSKGRSGAFAQLSSNIEYNIKVEKGLDSKTKTQTWLWKPDINSFKINKKPIDDDKFYYLSTNDFISVGGDGYSMLNLEENDKIERAYEGGKYIDSLIKYCQYVQNLDDKSTDNRDLFAHKLEEYLNKDFLANQKVEIPQAALVKRNPVV</sequence>
<dbReference type="Pfam" id="PF02872">
    <property type="entry name" value="5_nucleotid_C"/>
    <property type="match status" value="1"/>
</dbReference>
<dbReference type="GO" id="GO:0030288">
    <property type="term" value="C:outer membrane-bounded periplasmic space"/>
    <property type="evidence" value="ECO:0007669"/>
    <property type="project" value="TreeGrafter"/>
</dbReference>
<dbReference type="PRINTS" id="PR01607">
    <property type="entry name" value="APYRASEFAMLY"/>
</dbReference>